<dbReference type="InterPro" id="IPR014922">
    <property type="entry name" value="YdhG-like"/>
</dbReference>
<evidence type="ECO:0000313" key="2">
    <source>
        <dbReference type="EMBL" id="BBY18395.1"/>
    </source>
</evidence>
<dbReference type="EMBL" id="AP022586">
    <property type="protein sequence ID" value="BBY18395.1"/>
    <property type="molecule type" value="Genomic_DNA"/>
</dbReference>
<dbReference type="Pfam" id="PF08818">
    <property type="entry name" value="DUF1801"/>
    <property type="match status" value="1"/>
</dbReference>
<feature type="domain" description="YdhG-like" evidence="1">
    <location>
        <begin position="27"/>
        <end position="121"/>
    </location>
</feature>
<dbReference type="RefSeq" id="WP_134058307.1">
    <property type="nucleotide sequence ID" value="NZ_AP022586.1"/>
</dbReference>
<evidence type="ECO:0000259" key="1">
    <source>
        <dbReference type="Pfam" id="PF08818"/>
    </source>
</evidence>
<dbReference type="Proteomes" id="UP000466607">
    <property type="component" value="Chromosome"/>
</dbReference>
<evidence type="ECO:0000313" key="3">
    <source>
        <dbReference type="Proteomes" id="UP000466607"/>
    </source>
</evidence>
<dbReference type="AlphaFoldDB" id="A0AAD1IN44"/>
<reference evidence="2 3" key="1">
    <citation type="journal article" date="2019" name="Emerg. Microbes Infect.">
        <title>Comprehensive subspecies identification of 175 nontuberculous mycobacteria species based on 7547 genomic profiles.</title>
        <authorList>
            <person name="Matsumoto Y."/>
            <person name="Kinjo T."/>
            <person name="Motooka D."/>
            <person name="Nabeya D."/>
            <person name="Jung N."/>
            <person name="Uechi K."/>
            <person name="Horii T."/>
            <person name="Iida T."/>
            <person name="Fujita J."/>
            <person name="Nakamura S."/>
        </authorList>
    </citation>
    <scope>NUCLEOTIDE SEQUENCE [LARGE SCALE GENOMIC DNA]</scope>
    <source>
        <strain evidence="2 3">JCM 17423</strain>
    </source>
</reference>
<gene>
    <name evidence="2" type="ORF">MLIT_39870</name>
</gene>
<sequence length="122" mass="13215">MATENASDRDAGISAVTDKIAELPAYRDVAARLHEVIMAAGPDLKPRLWYGMPGYARSKSSPVLCFFRVDADDYVSFGLTEKANLAPDEGASHKLIGSAWFLTELDQATEARIAEIVTRAVA</sequence>
<name>A0AAD1IN44_9MYCO</name>
<proteinExistence type="predicted"/>
<organism evidence="2 3">
    <name type="scientific">Mycolicibacterium litorale</name>
    <dbReference type="NCBI Taxonomy" id="758802"/>
    <lineage>
        <taxon>Bacteria</taxon>
        <taxon>Bacillati</taxon>
        <taxon>Actinomycetota</taxon>
        <taxon>Actinomycetes</taxon>
        <taxon>Mycobacteriales</taxon>
        <taxon>Mycobacteriaceae</taxon>
        <taxon>Mycolicibacterium</taxon>
    </lineage>
</organism>
<dbReference type="SUPFAM" id="SSF159888">
    <property type="entry name" value="YdhG-like"/>
    <property type="match status" value="1"/>
</dbReference>
<protein>
    <recommendedName>
        <fullName evidence="1">YdhG-like domain-containing protein</fullName>
    </recommendedName>
</protein>
<accession>A0AAD1IN44</accession>
<keyword evidence="3" id="KW-1185">Reference proteome</keyword>